<reference evidence="8" key="1">
    <citation type="submission" date="2016-11" db="EMBL/GenBank/DDBJ databases">
        <authorList>
            <person name="Varghese N."/>
            <person name="Submissions S."/>
        </authorList>
    </citation>
    <scope>NUCLEOTIDE SEQUENCE [LARGE SCALE GENOMIC DNA]</scope>
    <source>
        <strain evidence="8">DSM 28223</strain>
    </source>
</reference>
<gene>
    <name evidence="7" type="ORF">SAMN04488044_0570</name>
</gene>
<dbReference type="PANTHER" id="PTHR30086:SF19">
    <property type="entry name" value="THREONINE EFFLUX PROTEIN"/>
    <property type="match status" value="1"/>
</dbReference>
<dbReference type="OrthoDB" id="9804822at2"/>
<dbReference type="AlphaFoldDB" id="A0A1M5J7X3"/>
<dbReference type="GO" id="GO:0015171">
    <property type="term" value="F:amino acid transmembrane transporter activity"/>
    <property type="evidence" value="ECO:0007669"/>
    <property type="project" value="TreeGrafter"/>
</dbReference>
<evidence type="ECO:0000256" key="4">
    <source>
        <dbReference type="ARBA" id="ARBA00022989"/>
    </source>
</evidence>
<feature type="transmembrane region" description="Helical" evidence="6">
    <location>
        <begin position="180"/>
        <end position="199"/>
    </location>
</feature>
<feature type="transmembrane region" description="Helical" evidence="6">
    <location>
        <begin position="124"/>
        <end position="142"/>
    </location>
</feature>
<dbReference type="GO" id="GO:0005886">
    <property type="term" value="C:plasma membrane"/>
    <property type="evidence" value="ECO:0007669"/>
    <property type="project" value="UniProtKB-SubCell"/>
</dbReference>
<accession>A0A1M5J7X3</accession>
<dbReference type="Pfam" id="PF01810">
    <property type="entry name" value="LysE"/>
    <property type="match status" value="1"/>
</dbReference>
<dbReference type="RefSeq" id="WP_072790221.1">
    <property type="nucleotide sequence ID" value="NZ_FQWM01000001.1"/>
</dbReference>
<feature type="transmembrane region" description="Helical" evidence="6">
    <location>
        <begin position="67"/>
        <end position="88"/>
    </location>
</feature>
<evidence type="ECO:0000256" key="2">
    <source>
        <dbReference type="ARBA" id="ARBA00022475"/>
    </source>
</evidence>
<dbReference type="EMBL" id="FQWM01000001">
    <property type="protein sequence ID" value="SHG36409.1"/>
    <property type="molecule type" value="Genomic_DNA"/>
</dbReference>
<dbReference type="STRING" id="870908.SAMN04488044_0570"/>
<evidence type="ECO:0000313" key="8">
    <source>
        <dbReference type="Proteomes" id="UP000184211"/>
    </source>
</evidence>
<feature type="transmembrane region" description="Helical" evidence="6">
    <location>
        <begin position="148"/>
        <end position="168"/>
    </location>
</feature>
<feature type="transmembrane region" description="Helical" evidence="6">
    <location>
        <begin position="6"/>
        <end position="28"/>
    </location>
</feature>
<evidence type="ECO:0000256" key="3">
    <source>
        <dbReference type="ARBA" id="ARBA00022692"/>
    </source>
</evidence>
<evidence type="ECO:0000256" key="1">
    <source>
        <dbReference type="ARBA" id="ARBA00004651"/>
    </source>
</evidence>
<feature type="transmembrane region" description="Helical" evidence="6">
    <location>
        <begin position="40"/>
        <end position="61"/>
    </location>
</feature>
<evidence type="ECO:0000256" key="5">
    <source>
        <dbReference type="ARBA" id="ARBA00023136"/>
    </source>
</evidence>
<evidence type="ECO:0000256" key="6">
    <source>
        <dbReference type="SAM" id="Phobius"/>
    </source>
</evidence>
<protein>
    <submittedName>
        <fullName evidence="7">Threonine/homoserine/homoserine lactone efflux protein</fullName>
    </submittedName>
</protein>
<evidence type="ECO:0000313" key="7">
    <source>
        <dbReference type="EMBL" id="SHG36409.1"/>
    </source>
</evidence>
<proteinExistence type="predicted"/>
<name>A0A1M5J7X3_9RHOB</name>
<organism evidence="7 8">
    <name type="scientific">Cognatishimia maritima</name>
    <dbReference type="NCBI Taxonomy" id="870908"/>
    <lineage>
        <taxon>Bacteria</taxon>
        <taxon>Pseudomonadati</taxon>
        <taxon>Pseudomonadota</taxon>
        <taxon>Alphaproteobacteria</taxon>
        <taxon>Rhodobacterales</taxon>
        <taxon>Paracoccaceae</taxon>
        <taxon>Cognatishimia</taxon>
    </lineage>
</organism>
<dbReference type="Proteomes" id="UP000184211">
    <property type="component" value="Unassembled WGS sequence"/>
</dbReference>
<keyword evidence="5 6" id="KW-0472">Membrane</keyword>
<keyword evidence="8" id="KW-1185">Reference proteome</keyword>
<keyword evidence="2" id="KW-1003">Cell membrane</keyword>
<dbReference type="PANTHER" id="PTHR30086">
    <property type="entry name" value="ARGININE EXPORTER PROTEIN ARGO"/>
    <property type="match status" value="1"/>
</dbReference>
<keyword evidence="4 6" id="KW-1133">Transmembrane helix</keyword>
<dbReference type="InterPro" id="IPR001123">
    <property type="entry name" value="LeuE-type"/>
</dbReference>
<comment type="subcellular location">
    <subcellularLocation>
        <location evidence="1">Cell membrane</location>
        <topology evidence="1">Multi-pass membrane protein</topology>
    </subcellularLocation>
</comment>
<sequence length="202" mass="22015">MELSHLIAFNLALLVALISPGPAMLITLRATLSRGKQAGILTGLGLGTMAALWTTLALLGLESVFLVFPWAYVTLKTLGALYLIWIAYQTWRSATKPLGADPKLPGRRDFTTGLSVNLANPKSVLFASAVLLVIFPRDLLLAEKAFIVFNHLVIEFIFYTGFSLLLSTKGARNGYLRMKTVFDRVAALVLGALGIRLLLNRV</sequence>
<keyword evidence="3 6" id="KW-0812">Transmembrane</keyword>